<keyword evidence="1" id="KW-0812">Transmembrane</keyword>
<proteinExistence type="predicted"/>
<protein>
    <submittedName>
        <fullName evidence="3">M23 family metallopeptidase</fullName>
        <ecNumber evidence="3">3.4.-.-</ecNumber>
    </submittedName>
</protein>
<keyword evidence="1" id="KW-1133">Transmembrane helix</keyword>
<dbReference type="PANTHER" id="PTHR21666">
    <property type="entry name" value="PEPTIDASE-RELATED"/>
    <property type="match status" value="1"/>
</dbReference>
<dbReference type="GO" id="GO:0004222">
    <property type="term" value="F:metalloendopeptidase activity"/>
    <property type="evidence" value="ECO:0007669"/>
    <property type="project" value="TreeGrafter"/>
</dbReference>
<sequence length="221" mass="24789">MREEKNLKPSPKNLQQKPWFWPAIYAGIALAILALIFSYNALVTKNEERLLTETVATEELPQQQQPIIETNTAQENLKYPFDEALLNQLTVLQDFYDFSADAKTRENALLVFKQTFSTSSGMSLAINNEPFEVLAAMSGIVTKVKMDAFTGNSITVQHANGLETRYSSVTDIVVKEGDEIIQGQPLATTMDNDWNPTAGIHLHFEVLENNEPVNPRKLLAF</sequence>
<dbReference type="Pfam" id="PF01551">
    <property type="entry name" value="Peptidase_M23"/>
    <property type="match status" value="1"/>
</dbReference>
<dbReference type="Gene3D" id="2.70.70.10">
    <property type="entry name" value="Glucose Permease (Domain IIA)"/>
    <property type="match status" value="1"/>
</dbReference>
<dbReference type="Proteomes" id="UP001344888">
    <property type="component" value="Unassembled WGS sequence"/>
</dbReference>
<dbReference type="EMBL" id="JARSFG010000006">
    <property type="protein sequence ID" value="MEC1177718.1"/>
    <property type="molecule type" value="Genomic_DNA"/>
</dbReference>
<dbReference type="CDD" id="cd12797">
    <property type="entry name" value="M23_peptidase"/>
    <property type="match status" value="1"/>
</dbReference>
<evidence type="ECO:0000256" key="1">
    <source>
        <dbReference type="SAM" id="Phobius"/>
    </source>
</evidence>
<name>A0AAW9NPE0_9BACL</name>
<keyword evidence="1" id="KW-0472">Membrane</keyword>
<dbReference type="EC" id="3.4.-.-" evidence="3"/>
<accession>A0AAW9NPE0</accession>
<organism evidence="3 4">
    <name type="scientific">Metasolibacillus meyeri</name>
    <dbReference type="NCBI Taxonomy" id="1071052"/>
    <lineage>
        <taxon>Bacteria</taxon>
        <taxon>Bacillati</taxon>
        <taxon>Bacillota</taxon>
        <taxon>Bacilli</taxon>
        <taxon>Bacillales</taxon>
        <taxon>Caryophanaceae</taxon>
        <taxon>Metasolibacillus</taxon>
    </lineage>
</organism>
<reference evidence="3 4" key="1">
    <citation type="submission" date="2023-03" db="EMBL/GenBank/DDBJ databases">
        <title>Bacillus Genome Sequencing.</title>
        <authorList>
            <person name="Dunlap C."/>
        </authorList>
    </citation>
    <scope>NUCLEOTIDE SEQUENCE [LARGE SCALE GENOMIC DNA]</scope>
    <source>
        <strain evidence="3 4">B-59205</strain>
    </source>
</reference>
<feature type="transmembrane region" description="Helical" evidence="1">
    <location>
        <begin position="20"/>
        <end position="42"/>
    </location>
</feature>
<dbReference type="InterPro" id="IPR011055">
    <property type="entry name" value="Dup_hybrid_motif"/>
</dbReference>
<dbReference type="SUPFAM" id="SSF51261">
    <property type="entry name" value="Duplicated hybrid motif"/>
    <property type="match status" value="1"/>
</dbReference>
<dbReference type="RefSeq" id="WP_326122168.1">
    <property type="nucleotide sequence ID" value="NZ_JARSFG010000006.1"/>
</dbReference>
<comment type="caution">
    <text evidence="3">The sequence shown here is derived from an EMBL/GenBank/DDBJ whole genome shotgun (WGS) entry which is preliminary data.</text>
</comment>
<dbReference type="InterPro" id="IPR050570">
    <property type="entry name" value="Cell_wall_metabolism_enzyme"/>
</dbReference>
<evidence type="ECO:0000313" key="4">
    <source>
        <dbReference type="Proteomes" id="UP001344888"/>
    </source>
</evidence>
<evidence type="ECO:0000313" key="3">
    <source>
        <dbReference type="EMBL" id="MEC1177718.1"/>
    </source>
</evidence>
<dbReference type="InterPro" id="IPR016047">
    <property type="entry name" value="M23ase_b-sheet_dom"/>
</dbReference>
<keyword evidence="3" id="KW-0378">Hydrolase</keyword>
<feature type="domain" description="M23ase beta-sheet core" evidence="2">
    <location>
        <begin position="120"/>
        <end position="215"/>
    </location>
</feature>
<dbReference type="AlphaFoldDB" id="A0AAW9NPE0"/>
<gene>
    <name evidence="3" type="ORF">P9B03_04415</name>
</gene>
<dbReference type="PANTHER" id="PTHR21666:SF291">
    <property type="entry name" value="STAGE II SPORULATION PROTEIN Q"/>
    <property type="match status" value="1"/>
</dbReference>
<evidence type="ECO:0000259" key="2">
    <source>
        <dbReference type="Pfam" id="PF01551"/>
    </source>
</evidence>
<keyword evidence="4" id="KW-1185">Reference proteome</keyword>